<dbReference type="Proteomes" id="UP000242515">
    <property type="component" value="Unassembled WGS sequence"/>
</dbReference>
<feature type="binding site" evidence="3">
    <location>
        <position position="45"/>
    </location>
    <ligand>
        <name>a divalent metal cation</name>
        <dbReference type="ChEBI" id="CHEBI:60240"/>
    </ligand>
</feature>
<accession>A0A1H9LQ97</accession>
<evidence type="ECO:0000313" key="5">
    <source>
        <dbReference type="Proteomes" id="UP000242515"/>
    </source>
</evidence>
<evidence type="ECO:0000256" key="1">
    <source>
        <dbReference type="ARBA" id="ARBA00008635"/>
    </source>
</evidence>
<comment type="similarity">
    <text evidence="1">Belongs to the DinB family.</text>
</comment>
<dbReference type="AlphaFoldDB" id="A0A1H9LQ97"/>
<dbReference type="InterPro" id="IPR007837">
    <property type="entry name" value="DinB"/>
</dbReference>
<dbReference type="Gene3D" id="1.20.120.450">
    <property type="entry name" value="dinb family like domain"/>
    <property type="match status" value="1"/>
</dbReference>
<feature type="binding site" evidence="3">
    <location>
        <position position="131"/>
    </location>
    <ligand>
        <name>a divalent metal cation</name>
        <dbReference type="ChEBI" id="CHEBI:60240"/>
    </ligand>
</feature>
<organism evidence="4 5">
    <name type="scientific">Rosenbergiella nectarea</name>
    <dbReference type="NCBI Taxonomy" id="988801"/>
    <lineage>
        <taxon>Bacteria</taxon>
        <taxon>Pseudomonadati</taxon>
        <taxon>Pseudomonadota</taxon>
        <taxon>Gammaproteobacteria</taxon>
        <taxon>Enterobacterales</taxon>
        <taxon>Erwiniaceae</taxon>
        <taxon>Rosenbergiella</taxon>
    </lineage>
</organism>
<keyword evidence="2 3" id="KW-0479">Metal-binding</keyword>
<keyword evidence="5" id="KW-1185">Reference proteome</keyword>
<dbReference type="PANTHER" id="PTHR37302:SF1">
    <property type="entry name" value="PROTEIN DINB"/>
    <property type="match status" value="1"/>
</dbReference>
<dbReference type="EMBL" id="FOGC01000012">
    <property type="protein sequence ID" value="SER13661.1"/>
    <property type="molecule type" value="Genomic_DNA"/>
</dbReference>
<name>A0A1H9LQ97_9GAMM</name>
<evidence type="ECO:0000313" key="4">
    <source>
        <dbReference type="EMBL" id="SER13661.1"/>
    </source>
</evidence>
<dbReference type="OrthoDB" id="9807509at2"/>
<sequence>MASLCISTLLSFKRWADQQTLAAIATIDDSLYAEQKKIMIRLMNHIHVVDAIFKGNLQGVDHGYPALNTVETPVLSDLAHAMEQCSDWYLSYVEHWSAPTRPIEFSFVDGGQGSMSASEMVEHVLHHSSYHRGAVGWLIAQAAGVPPKDVLSVFLRDHASIPEKSSL</sequence>
<dbReference type="Pfam" id="PF05163">
    <property type="entry name" value="DinB"/>
    <property type="match status" value="1"/>
</dbReference>
<evidence type="ECO:0000256" key="3">
    <source>
        <dbReference type="PIRSR" id="PIRSR607837-1"/>
    </source>
</evidence>
<gene>
    <name evidence="4" type="ORF">SAMN05216522_11236</name>
</gene>
<evidence type="ECO:0000256" key="2">
    <source>
        <dbReference type="ARBA" id="ARBA00022723"/>
    </source>
</evidence>
<dbReference type="SUPFAM" id="SSF109854">
    <property type="entry name" value="DinB/YfiT-like putative metalloenzymes"/>
    <property type="match status" value="1"/>
</dbReference>
<protein>
    <submittedName>
        <fullName evidence="4">Uncharacterized damage-inducible protein DinB (Forms a four-helix bundle)</fullName>
    </submittedName>
</protein>
<feature type="binding site" evidence="3">
    <location>
        <position position="127"/>
    </location>
    <ligand>
        <name>a divalent metal cation</name>
        <dbReference type="ChEBI" id="CHEBI:60240"/>
    </ligand>
</feature>
<dbReference type="STRING" id="988801.SAMN05216522_11236"/>
<reference evidence="5" key="1">
    <citation type="submission" date="2016-10" db="EMBL/GenBank/DDBJ databases">
        <authorList>
            <person name="Varghese N."/>
            <person name="Submissions S."/>
        </authorList>
    </citation>
    <scope>NUCLEOTIDE SEQUENCE [LARGE SCALE GENOMIC DNA]</scope>
    <source>
        <strain evidence="5">8N4</strain>
    </source>
</reference>
<dbReference type="GO" id="GO:0046872">
    <property type="term" value="F:metal ion binding"/>
    <property type="evidence" value="ECO:0007669"/>
    <property type="project" value="UniProtKB-KW"/>
</dbReference>
<dbReference type="InterPro" id="IPR034660">
    <property type="entry name" value="DinB/YfiT-like"/>
</dbReference>
<dbReference type="RefSeq" id="WP_092677683.1">
    <property type="nucleotide sequence ID" value="NZ_FOGC01000012.1"/>
</dbReference>
<proteinExistence type="inferred from homology"/>
<dbReference type="PANTHER" id="PTHR37302">
    <property type="entry name" value="SLR1116 PROTEIN"/>
    <property type="match status" value="1"/>
</dbReference>